<dbReference type="Proteomes" id="UP000054279">
    <property type="component" value="Unassembled WGS sequence"/>
</dbReference>
<evidence type="ECO:0000313" key="2">
    <source>
        <dbReference type="Proteomes" id="UP000054279"/>
    </source>
</evidence>
<sequence>MTPSMSSINQHSPRPNASISLLIEQHEVEPTSLAQQLPIEIIQEILDFAASSRTTACALLLVSKAVFEWTVHRLYHTVSLTDWRCKTFYTALASSSWRGSVYRRAVQHLWLQESSFSQMTHHLTHVRHLAIQTFRDKAAIQSACVSDDFTHLMAFDGPMEEHGTYLPRRIPMKLTGVTHLAVSIQELPFLANVTSQAFPSLTHLMVCVVMDCDGFDLMVTLQFLENLHGFRQLEVVGARPFIWDASIGRFMDVKTDLETMMDFLGFIGKVHPSLVVLGGESVDKGQWEAWCNGEESMWARAERLLIGNVKRITNV</sequence>
<protein>
    <submittedName>
        <fullName evidence="1">Unplaced genomic scaffold SPHSTscaffold_135, whole genome shotgun sequence</fullName>
    </submittedName>
</protein>
<gene>
    <name evidence="1" type="ORF">M422DRAFT_783101</name>
</gene>
<proteinExistence type="predicted"/>
<dbReference type="HOGENOM" id="CLU_883306_0_0_1"/>
<reference evidence="1 2" key="1">
    <citation type="submission" date="2014-06" db="EMBL/GenBank/DDBJ databases">
        <title>Evolutionary Origins and Diversification of the Mycorrhizal Mutualists.</title>
        <authorList>
            <consortium name="DOE Joint Genome Institute"/>
            <consortium name="Mycorrhizal Genomics Consortium"/>
            <person name="Kohler A."/>
            <person name="Kuo A."/>
            <person name="Nagy L.G."/>
            <person name="Floudas D."/>
            <person name="Copeland A."/>
            <person name="Barry K.W."/>
            <person name="Cichocki N."/>
            <person name="Veneault-Fourrey C."/>
            <person name="LaButti K."/>
            <person name="Lindquist E.A."/>
            <person name="Lipzen A."/>
            <person name="Lundell T."/>
            <person name="Morin E."/>
            <person name="Murat C."/>
            <person name="Riley R."/>
            <person name="Ohm R."/>
            <person name="Sun H."/>
            <person name="Tunlid A."/>
            <person name="Henrissat B."/>
            <person name="Grigoriev I.V."/>
            <person name="Hibbett D.S."/>
            <person name="Martin F."/>
        </authorList>
    </citation>
    <scope>NUCLEOTIDE SEQUENCE [LARGE SCALE GENOMIC DNA]</scope>
    <source>
        <strain evidence="1 2">SS14</strain>
    </source>
</reference>
<keyword evidence="2" id="KW-1185">Reference proteome</keyword>
<dbReference type="EMBL" id="KN837210">
    <property type="protein sequence ID" value="KIJ33618.1"/>
    <property type="molecule type" value="Genomic_DNA"/>
</dbReference>
<accession>A0A0C9TTI0</accession>
<organism evidence="1 2">
    <name type="scientific">Sphaerobolus stellatus (strain SS14)</name>
    <dbReference type="NCBI Taxonomy" id="990650"/>
    <lineage>
        <taxon>Eukaryota</taxon>
        <taxon>Fungi</taxon>
        <taxon>Dikarya</taxon>
        <taxon>Basidiomycota</taxon>
        <taxon>Agaricomycotina</taxon>
        <taxon>Agaricomycetes</taxon>
        <taxon>Phallomycetidae</taxon>
        <taxon>Geastrales</taxon>
        <taxon>Sphaerobolaceae</taxon>
        <taxon>Sphaerobolus</taxon>
    </lineage>
</organism>
<name>A0A0C9TTI0_SPHS4</name>
<evidence type="ECO:0000313" key="1">
    <source>
        <dbReference type="EMBL" id="KIJ33618.1"/>
    </source>
</evidence>
<dbReference type="AlphaFoldDB" id="A0A0C9TTI0"/>